<evidence type="ECO:0000256" key="1">
    <source>
        <dbReference type="ARBA" id="ARBA00022801"/>
    </source>
</evidence>
<reference evidence="4 5" key="1">
    <citation type="submission" date="2018-06" db="EMBL/GenBank/DDBJ databases">
        <title>A transcriptomic atlas of mushroom development highlights an independent origin of complex multicellularity.</title>
        <authorList>
            <consortium name="DOE Joint Genome Institute"/>
            <person name="Krizsan K."/>
            <person name="Almasi E."/>
            <person name="Merenyi Z."/>
            <person name="Sahu N."/>
            <person name="Viragh M."/>
            <person name="Koszo T."/>
            <person name="Mondo S."/>
            <person name="Kiss B."/>
            <person name="Balint B."/>
            <person name="Kues U."/>
            <person name="Barry K."/>
            <person name="Hegedus J.C."/>
            <person name="Henrissat B."/>
            <person name="Johnson J."/>
            <person name="Lipzen A."/>
            <person name="Ohm R."/>
            <person name="Nagy I."/>
            <person name="Pangilinan J."/>
            <person name="Yan J."/>
            <person name="Xiong Y."/>
            <person name="Grigoriev I.V."/>
            <person name="Hibbett D.S."/>
            <person name="Nagy L.G."/>
        </authorList>
    </citation>
    <scope>NUCLEOTIDE SEQUENCE [LARGE SCALE GENOMIC DNA]</scope>
    <source>
        <strain evidence="4 5">SZMC22713</strain>
    </source>
</reference>
<protein>
    <submittedName>
        <fullName evidence="4">Alpha/beta-hydrolase</fullName>
    </submittedName>
</protein>
<evidence type="ECO:0000313" key="5">
    <source>
        <dbReference type="Proteomes" id="UP000294933"/>
    </source>
</evidence>
<dbReference type="STRING" id="50990.A0A4Y7PVV8"/>
<proteinExistence type="inferred from homology"/>
<evidence type="ECO:0000259" key="3">
    <source>
        <dbReference type="Pfam" id="PF00561"/>
    </source>
</evidence>
<dbReference type="GO" id="GO:0016787">
    <property type="term" value="F:hydrolase activity"/>
    <property type="evidence" value="ECO:0007669"/>
    <property type="project" value="UniProtKB-KW"/>
</dbReference>
<evidence type="ECO:0000256" key="2">
    <source>
        <dbReference type="ARBA" id="ARBA00038334"/>
    </source>
</evidence>
<dbReference type="Proteomes" id="UP000294933">
    <property type="component" value="Unassembled WGS sequence"/>
</dbReference>
<dbReference type="AlphaFoldDB" id="A0A4Y7PVV8"/>
<dbReference type="PRINTS" id="PR00412">
    <property type="entry name" value="EPOXHYDRLASE"/>
</dbReference>
<dbReference type="PANTHER" id="PTHR43329">
    <property type="entry name" value="EPOXIDE HYDROLASE"/>
    <property type="match status" value="1"/>
</dbReference>
<accession>A0A4Y7PVV8</accession>
<dbReference type="Pfam" id="PF00561">
    <property type="entry name" value="Abhydrolase_1"/>
    <property type="match status" value="1"/>
</dbReference>
<organism evidence="4 5">
    <name type="scientific">Rickenella mellea</name>
    <dbReference type="NCBI Taxonomy" id="50990"/>
    <lineage>
        <taxon>Eukaryota</taxon>
        <taxon>Fungi</taxon>
        <taxon>Dikarya</taxon>
        <taxon>Basidiomycota</taxon>
        <taxon>Agaricomycotina</taxon>
        <taxon>Agaricomycetes</taxon>
        <taxon>Hymenochaetales</taxon>
        <taxon>Rickenellaceae</taxon>
        <taxon>Rickenella</taxon>
    </lineage>
</organism>
<dbReference type="Gene3D" id="3.40.50.1820">
    <property type="entry name" value="alpha/beta hydrolase"/>
    <property type="match status" value="1"/>
</dbReference>
<dbReference type="OrthoDB" id="408373at2759"/>
<evidence type="ECO:0000313" key="4">
    <source>
        <dbReference type="EMBL" id="TDL19052.1"/>
    </source>
</evidence>
<dbReference type="InterPro" id="IPR000639">
    <property type="entry name" value="Epox_hydrolase-like"/>
</dbReference>
<dbReference type="InterPro" id="IPR029058">
    <property type="entry name" value="AB_hydrolase_fold"/>
</dbReference>
<gene>
    <name evidence="4" type="ORF">BD410DRAFT_792478</name>
</gene>
<dbReference type="EMBL" id="ML170200">
    <property type="protein sequence ID" value="TDL19052.1"/>
    <property type="molecule type" value="Genomic_DNA"/>
</dbReference>
<keyword evidence="1 4" id="KW-0378">Hydrolase</keyword>
<dbReference type="VEuPathDB" id="FungiDB:BD410DRAFT_792478"/>
<feature type="domain" description="AB hydrolase-1" evidence="3">
    <location>
        <begin position="29"/>
        <end position="307"/>
    </location>
</feature>
<sequence length="324" mass="36410">MEATSYKDLKTSRGINYHYYVSPAHGGKPTLLLLHGFPSCSGDWEHQVVFFRERGFGVIVPDLLGYGGTDKPRDVKAYGAKTMSQDIVEIIDHEGAKNVIAIGHDWGSGLNSRLAVYHADRFQAFGFLAIGFVKPNPDFDLDILTAMFKKNFGHEFFGYWYFLAEEDSDKIIAEHFDSFISLIFAADSKLRISDMSPKGALKAWLLADKTTETAPYATEAYKAKRKEQLLKGGMYGPTNWYRAMLQKVIPGEETGITEEQLVFQKPAFYGAALRDHVANPGLAKVAFPQHFPNNTIKDFDSDHWVQLGMPQEVNAELLKWIEGL</sequence>
<comment type="similarity">
    <text evidence="2">Belongs to the AB hydrolase superfamily. Epoxide hydrolase family.</text>
</comment>
<keyword evidence="5" id="KW-1185">Reference proteome</keyword>
<name>A0A4Y7PVV8_9AGAM</name>
<dbReference type="InterPro" id="IPR000073">
    <property type="entry name" value="AB_hydrolase_1"/>
</dbReference>
<dbReference type="SUPFAM" id="SSF53474">
    <property type="entry name" value="alpha/beta-Hydrolases"/>
    <property type="match status" value="1"/>
</dbReference>